<evidence type="ECO:0000259" key="1">
    <source>
        <dbReference type="Pfam" id="PF20033"/>
    </source>
</evidence>
<dbReference type="PROSITE" id="PS51257">
    <property type="entry name" value="PROKAR_LIPOPROTEIN"/>
    <property type="match status" value="1"/>
</dbReference>
<comment type="caution">
    <text evidence="2">The sequence shown here is derived from an EMBL/GenBank/DDBJ whole genome shotgun (WGS) entry which is preliminary data.</text>
</comment>
<dbReference type="Proteomes" id="UP000253319">
    <property type="component" value="Unassembled WGS sequence"/>
</dbReference>
<dbReference type="OrthoDB" id="7172369at2"/>
<name>A0A365P450_9FLAO</name>
<feature type="domain" description="DUF6438" evidence="1">
    <location>
        <begin position="178"/>
        <end position="274"/>
    </location>
</feature>
<reference evidence="2 3" key="1">
    <citation type="submission" date="2018-06" db="EMBL/GenBank/DDBJ databases">
        <title>Flavobacterium tibetense sp. nov., isolated from a wetland YonghuCo on Tibetan Plateau.</title>
        <authorList>
            <person name="Xing P."/>
            <person name="Phurbu D."/>
            <person name="Lu H."/>
        </authorList>
    </citation>
    <scope>NUCLEOTIDE SEQUENCE [LARGE SCALE GENOMIC DNA]</scope>
    <source>
        <strain evidence="2 3">YH5</strain>
    </source>
</reference>
<dbReference type="Pfam" id="PF20033">
    <property type="entry name" value="DUF6438"/>
    <property type="match status" value="1"/>
</dbReference>
<evidence type="ECO:0000313" key="2">
    <source>
        <dbReference type="EMBL" id="RBA29316.1"/>
    </source>
</evidence>
<evidence type="ECO:0000313" key="3">
    <source>
        <dbReference type="Proteomes" id="UP000253319"/>
    </source>
</evidence>
<gene>
    <name evidence="2" type="ORF">DPN68_03960</name>
</gene>
<keyword evidence="3" id="KW-1185">Reference proteome</keyword>
<dbReference type="RefSeq" id="WP_113988335.1">
    <property type="nucleotide sequence ID" value="NZ_QLST01000003.1"/>
</dbReference>
<dbReference type="AlphaFoldDB" id="A0A365P450"/>
<dbReference type="EMBL" id="QLST01000003">
    <property type="protein sequence ID" value="RBA29316.1"/>
    <property type="molecule type" value="Genomic_DNA"/>
</dbReference>
<accession>A0A365P450</accession>
<protein>
    <recommendedName>
        <fullName evidence="1">DUF6438 domain-containing protein</fullName>
    </recommendedName>
</protein>
<organism evidence="2 3">
    <name type="scientific">Flavobacterium tibetense</name>
    <dbReference type="NCBI Taxonomy" id="2233533"/>
    <lineage>
        <taxon>Bacteria</taxon>
        <taxon>Pseudomonadati</taxon>
        <taxon>Bacteroidota</taxon>
        <taxon>Flavobacteriia</taxon>
        <taxon>Flavobacteriales</taxon>
        <taxon>Flavobacteriaceae</taxon>
        <taxon>Flavobacterium</taxon>
    </lineage>
</organism>
<proteinExistence type="predicted"/>
<sequence>MKKLIFLTLVLILISCKKQLKEDIMLTEIDNLTSLTDVENFIMLLDSKFSKENYRLEMIKDSTRLVQPFCIGDFDNNGYKDLFVVGKDKYGFIYSYAFMSFGKDSIKISNLHEDVNLIASTTRENNQDLLLVKRNSRFHFSNDILIHKYGGFVNYNNNPKKYNIEKISFKGYDIRGKYEIIIDQNLNANFKLTKTLNSYKANRKLTLKEYKELIELLNYSDFPSLKEDYFERSSSQIMCDLTITYNDNKTKHIFDHGMENNYSLKTFYSKLEDLKKTVQLEPAGKGLLSNEDE</sequence>
<dbReference type="InterPro" id="IPR045497">
    <property type="entry name" value="DUF6438"/>
</dbReference>